<proteinExistence type="inferred from homology"/>
<dbReference type="InterPro" id="IPR009413">
    <property type="entry name" value="Aegerolysin-typ"/>
</dbReference>
<dbReference type="Gene3D" id="2.60.270.50">
    <property type="match status" value="1"/>
</dbReference>
<accession>A0A232LZC3</accession>
<gene>
    <name evidence="2" type="ORF">Egran_02782</name>
</gene>
<sequence length="140" mass="15326">MAGEPRGEAQWVTVNVINSMSKDTISVKDANLEYGKFYKNGDKSKEIPASEVNEIRLLPGEVQGISSCGRQDSPSGTDGHIILYDGDTKICRFYWDCPWGKPSNIFGTNEKSKGYFVDVGEWNQSSGAIGKVDVEIGKKG</sequence>
<dbReference type="AlphaFoldDB" id="A0A232LZC3"/>
<comment type="caution">
    <text evidence="2">The sequence shown here is derived from an EMBL/GenBank/DDBJ whole genome shotgun (WGS) entry which is preliminary data.</text>
</comment>
<evidence type="ECO:0000256" key="1">
    <source>
        <dbReference type="ARBA" id="ARBA00010795"/>
    </source>
</evidence>
<keyword evidence="3" id="KW-1185">Reference proteome</keyword>
<name>A0A232LZC3_9EURO</name>
<dbReference type="OrthoDB" id="2727348at2759"/>
<evidence type="ECO:0000313" key="2">
    <source>
        <dbReference type="EMBL" id="OXV09456.1"/>
    </source>
</evidence>
<reference evidence="2 3" key="1">
    <citation type="journal article" date="2015" name="Environ. Microbiol.">
        <title>Metagenome sequence of Elaphomyces granulatus from sporocarp tissue reveals Ascomycota ectomycorrhizal fingerprints of genome expansion and a Proteobacteria-rich microbiome.</title>
        <authorList>
            <person name="Quandt C.A."/>
            <person name="Kohler A."/>
            <person name="Hesse C.N."/>
            <person name="Sharpton T.J."/>
            <person name="Martin F."/>
            <person name="Spatafora J.W."/>
        </authorList>
    </citation>
    <scope>NUCLEOTIDE SEQUENCE [LARGE SCALE GENOMIC DNA]</scope>
    <source>
        <strain evidence="2 3">OSC145934</strain>
    </source>
</reference>
<dbReference type="Pfam" id="PF06355">
    <property type="entry name" value="Aegerolysin"/>
    <property type="match status" value="1"/>
</dbReference>
<dbReference type="GO" id="GO:0019836">
    <property type="term" value="P:symbiont-mediated hemolysis of host erythrocyte"/>
    <property type="evidence" value="ECO:0007669"/>
    <property type="project" value="InterPro"/>
</dbReference>
<dbReference type="EMBL" id="NPHW01003522">
    <property type="protein sequence ID" value="OXV09456.1"/>
    <property type="molecule type" value="Genomic_DNA"/>
</dbReference>
<comment type="similarity">
    <text evidence="1">Belongs to the aegerolysin family.</text>
</comment>
<protein>
    <recommendedName>
        <fullName evidence="4">Asp-hemolysin</fullName>
    </recommendedName>
</protein>
<dbReference type="PIRSF" id="PIRSF007951">
    <property type="entry name" value="Hemolysin, aegerolysin type"/>
    <property type="match status" value="1"/>
</dbReference>
<organism evidence="2 3">
    <name type="scientific">Elaphomyces granulatus</name>
    <dbReference type="NCBI Taxonomy" id="519963"/>
    <lineage>
        <taxon>Eukaryota</taxon>
        <taxon>Fungi</taxon>
        <taxon>Dikarya</taxon>
        <taxon>Ascomycota</taxon>
        <taxon>Pezizomycotina</taxon>
        <taxon>Eurotiomycetes</taxon>
        <taxon>Eurotiomycetidae</taxon>
        <taxon>Eurotiales</taxon>
        <taxon>Elaphomycetaceae</taxon>
        <taxon>Elaphomyces</taxon>
    </lineage>
</organism>
<evidence type="ECO:0000313" key="3">
    <source>
        <dbReference type="Proteomes" id="UP000243515"/>
    </source>
</evidence>
<dbReference type="Proteomes" id="UP000243515">
    <property type="component" value="Unassembled WGS sequence"/>
</dbReference>
<evidence type="ECO:0008006" key="4">
    <source>
        <dbReference type="Google" id="ProtNLM"/>
    </source>
</evidence>